<dbReference type="Proteomes" id="UP001332192">
    <property type="component" value="Chromosome"/>
</dbReference>
<dbReference type="EMBL" id="CP141615">
    <property type="protein sequence ID" value="WRP16264.1"/>
    <property type="molecule type" value="Genomic_DNA"/>
</dbReference>
<evidence type="ECO:0000313" key="2">
    <source>
        <dbReference type="EMBL" id="WRP16264.1"/>
    </source>
</evidence>
<dbReference type="Pfam" id="PF01869">
    <property type="entry name" value="BcrAD_BadFG"/>
    <property type="match status" value="1"/>
</dbReference>
<dbReference type="RefSeq" id="WP_324715536.1">
    <property type="nucleotide sequence ID" value="NZ_CP141615.1"/>
</dbReference>
<proteinExistence type="predicted"/>
<dbReference type="InterPro" id="IPR002731">
    <property type="entry name" value="ATPase_BadF"/>
</dbReference>
<evidence type="ECO:0000259" key="1">
    <source>
        <dbReference type="Pfam" id="PF01869"/>
    </source>
</evidence>
<sequence>MRPTPGEPSTGYVAGIDGGGTSTRCWVAGLDGTVAGRGEAGPSNPRAIGPERSVEALREAAGLALQRAGARAGDIAAVVVGLAGGAGTSVGEAVEAALRREFMAAQAVRVVHDARIALAAATGGGPGIILVAGTGSVAYGMDEQGREARAGGWGYLLGDEGSAYDIGRRAVGAVLRAADGRGPATALARVVEAGLGSIEPQAIIDAVYSGAAPRERIAGLARGVLQVARGGDRVAEAIVRAAAGELARLVAAVDDRLRLAPPVRAYASGGLLAGHPGQPPAGTAPGELAVSPDTLAQWLLAEVARRLQALRPGRDIRLEVAPRPPVAGAVLLALEAVLGESARTLVPRLSAR</sequence>
<dbReference type="PANTHER" id="PTHR43190">
    <property type="entry name" value="N-ACETYL-D-GLUCOSAMINE KINASE"/>
    <property type="match status" value="1"/>
</dbReference>
<keyword evidence="3" id="KW-1185">Reference proteome</keyword>
<dbReference type="InterPro" id="IPR043129">
    <property type="entry name" value="ATPase_NBD"/>
</dbReference>
<organism evidence="2 3">
    <name type="scientific">Carboxydichorda subterranea</name>
    <dbReference type="NCBI Taxonomy" id="3109565"/>
    <lineage>
        <taxon>Bacteria</taxon>
        <taxon>Bacillati</taxon>
        <taxon>Bacillota</taxon>
        <taxon>Limnochordia</taxon>
        <taxon>Limnochordales</taxon>
        <taxon>Geochordaceae</taxon>
        <taxon>Carboxydichorda</taxon>
    </lineage>
</organism>
<dbReference type="CDD" id="cd24007">
    <property type="entry name" value="ASKHA_NBD_eukNAGK-like"/>
    <property type="match status" value="1"/>
</dbReference>
<reference evidence="2 3" key="1">
    <citation type="journal article" date="2024" name="Front. Microbiol.">
        <title>Novel thermophilic genera Geochorda gen. nov. and Carboxydochorda gen. nov. from the deep terrestrial subsurface reveal the ecophysiological diversity in the class Limnochordia.</title>
        <authorList>
            <person name="Karnachuk O.V."/>
            <person name="Lukina A.P."/>
            <person name="Avakyan M.R."/>
            <person name="Kadnikov V.V."/>
            <person name="Begmatov S."/>
            <person name="Beletsky A.V."/>
            <person name="Vlasova K.G."/>
            <person name="Novikov A.A."/>
            <person name="Shcherbakova V.A."/>
            <person name="Mardanov A.V."/>
            <person name="Ravin N.V."/>
        </authorList>
    </citation>
    <scope>NUCLEOTIDE SEQUENCE [LARGE SCALE GENOMIC DNA]</scope>
    <source>
        <strain evidence="2 3">L945</strain>
    </source>
</reference>
<dbReference type="Gene3D" id="3.30.420.40">
    <property type="match status" value="2"/>
</dbReference>
<dbReference type="InterPro" id="IPR052519">
    <property type="entry name" value="Euk-type_GlcNAc_Kinase"/>
</dbReference>
<protein>
    <submittedName>
        <fullName evidence="2">BadF/BadG/BcrA/BcrD ATPase family protein</fullName>
    </submittedName>
</protein>
<feature type="domain" description="ATPase BadF/BadG/BcrA/BcrD type" evidence="1">
    <location>
        <begin position="15"/>
        <end position="270"/>
    </location>
</feature>
<gene>
    <name evidence="2" type="ORF">U7230_09130</name>
</gene>
<name>A0ABZ1BU10_9FIRM</name>
<accession>A0ABZ1BU10</accession>
<dbReference type="SUPFAM" id="SSF53067">
    <property type="entry name" value="Actin-like ATPase domain"/>
    <property type="match status" value="2"/>
</dbReference>
<evidence type="ECO:0000313" key="3">
    <source>
        <dbReference type="Proteomes" id="UP001332192"/>
    </source>
</evidence>
<dbReference type="PANTHER" id="PTHR43190:SF3">
    <property type="entry name" value="N-ACETYL-D-GLUCOSAMINE KINASE"/>
    <property type="match status" value="1"/>
</dbReference>